<reference evidence="1" key="2">
    <citation type="submission" date="2025-09" db="UniProtKB">
        <authorList>
            <consortium name="Ensembl"/>
        </authorList>
    </citation>
    <scope>IDENTIFICATION</scope>
</reference>
<accession>A0A0J9YWJ2</accession>
<protein>
    <submittedName>
        <fullName evidence="1">Septin 9</fullName>
    </submittedName>
</protein>
<keyword evidence="2" id="KW-1185">Reference proteome</keyword>
<evidence type="ECO:0000313" key="2">
    <source>
        <dbReference type="Proteomes" id="UP000005640"/>
    </source>
</evidence>
<dbReference type="OrthoDB" id="416553at2759"/>
<gene>
    <name evidence="1" type="primary">SEPTIN9</name>
</gene>
<reference evidence="1" key="1">
    <citation type="submission" date="2025-08" db="UniProtKB">
        <authorList>
            <consortium name="Ensembl"/>
        </authorList>
    </citation>
    <scope>IDENTIFICATION</scope>
</reference>
<evidence type="ECO:0000313" key="1">
    <source>
        <dbReference type="Ensembl" id="ENSP00000487985.1"/>
    </source>
</evidence>
<proteinExistence type="predicted"/>
<dbReference type="PeptideAtlas" id="A0A0J9YWJ2"/>
<organism evidence="1 2">
    <name type="scientific">Homo sapiens</name>
    <name type="common">Human</name>
    <dbReference type="NCBI Taxonomy" id="9606"/>
    <lineage>
        <taxon>Eukaryota</taxon>
        <taxon>Metazoa</taxon>
        <taxon>Chordata</taxon>
        <taxon>Craniata</taxon>
        <taxon>Vertebrata</taxon>
        <taxon>Euteleostomi</taxon>
        <taxon>Mammalia</taxon>
        <taxon>Eutheria</taxon>
        <taxon>Euarchontoglires</taxon>
        <taxon>Primates</taxon>
        <taxon>Haplorrhini</taxon>
        <taxon>Catarrhini</taxon>
        <taxon>Hominidae</taxon>
        <taxon>Homo</taxon>
    </lineage>
</organism>
<feature type="non-terminal residue" evidence="1">
    <location>
        <position position="10"/>
    </location>
</feature>
<dbReference type="Ensembl" id="ENST00000633557.1">
    <property type="protein sequence ID" value="ENSP00000487985.1"/>
    <property type="gene ID" value="ENSG00000282302.4"/>
</dbReference>
<sequence length="10" mass="1178">MIICPTRPFT</sequence>
<dbReference type="HGNC" id="HGNC:7323">
    <property type="gene designation" value="SEPTIN9"/>
</dbReference>
<name>A0A0J9YWJ2_HUMAN</name>
<dbReference type="Proteomes" id="UP000005640">
    <property type="component" value="Unplaced"/>
</dbReference>